<comment type="caution">
    <text evidence="3">The sequence shown here is derived from an EMBL/GenBank/DDBJ whole genome shotgun (WGS) entry which is preliminary data.</text>
</comment>
<sequence length="134" mass="15591">MKHTYGEEIRLEIERSKKALDAAKKLFEEELLEDAISRSYYSVLHAAKAVLLGEHIMVDSHEAVKRLFGMHIVKTGKMDTKFSKILREAQDDRFLADYDVSFSPEVERIEKRIKDAEYFLDAMSSYLKQKDIDS</sequence>
<protein>
    <recommendedName>
        <fullName evidence="2">HEPN domain-containing protein</fullName>
    </recommendedName>
</protein>
<dbReference type="PANTHER" id="PTHR36565">
    <property type="entry name" value="UPF0332 PROTEIN TM_1000"/>
    <property type="match status" value="1"/>
</dbReference>
<organism evidence="3 4">
    <name type="scientific">Candidatus Scalindua arabica</name>
    <dbReference type="NCBI Taxonomy" id="1127984"/>
    <lineage>
        <taxon>Bacteria</taxon>
        <taxon>Pseudomonadati</taxon>
        <taxon>Planctomycetota</taxon>
        <taxon>Candidatus Brocadiia</taxon>
        <taxon>Candidatus Brocadiales</taxon>
        <taxon>Candidatus Scalinduaceae</taxon>
        <taxon>Candidatus Scalindua</taxon>
    </lineage>
</organism>
<dbReference type="PANTHER" id="PTHR36565:SF1">
    <property type="entry name" value="UPF0332 PROTEIN TM_1000"/>
    <property type="match status" value="1"/>
</dbReference>
<dbReference type="AlphaFoldDB" id="A0A941W2V2"/>
<evidence type="ECO:0000313" key="4">
    <source>
        <dbReference type="Proteomes" id="UP000722750"/>
    </source>
</evidence>
<dbReference type="EMBL" id="JAANXD010000057">
    <property type="protein sequence ID" value="MBS1258303.1"/>
    <property type="molecule type" value="Genomic_DNA"/>
</dbReference>
<dbReference type="Pfam" id="PF05168">
    <property type="entry name" value="HEPN"/>
    <property type="match status" value="1"/>
</dbReference>
<proteinExistence type="inferred from homology"/>
<dbReference type="Proteomes" id="UP000722750">
    <property type="component" value="Unassembled WGS sequence"/>
</dbReference>
<dbReference type="Gene3D" id="1.20.120.330">
    <property type="entry name" value="Nucleotidyltransferases domain 2"/>
    <property type="match status" value="1"/>
</dbReference>
<name>A0A941W2V2_9BACT</name>
<feature type="domain" description="HEPN" evidence="2">
    <location>
        <begin position="13"/>
        <end position="123"/>
    </location>
</feature>
<gene>
    <name evidence="3" type="ORF">MAG551_01360</name>
</gene>
<evidence type="ECO:0000256" key="1">
    <source>
        <dbReference type="ARBA" id="ARBA00038248"/>
    </source>
</evidence>
<dbReference type="InterPro" id="IPR052226">
    <property type="entry name" value="UPF0332_toxin"/>
</dbReference>
<dbReference type="InterPro" id="IPR007842">
    <property type="entry name" value="HEPN_dom"/>
</dbReference>
<evidence type="ECO:0000259" key="2">
    <source>
        <dbReference type="Pfam" id="PF05168"/>
    </source>
</evidence>
<comment type="similarity">
    <text evidence="1">Belongs to the UPF0332 family.</text>
</comment>
<reference evidence="3" key="1">
    <citation type="journal article" date="2021" name="ISME J.">
        <title>Fine-scale metabolic discontinuity in a stratified prokaryote microbiome of a Red Sea deep halocline.</title>
        <authorList>
            <person name="Michoud G."/>
            <person name="Ngugi D.K."/>
            <person name="Barozzi A."/>
            <person name="Merlino G."/>
            <person name="Calleja M.L."/>
            <person name="Delgado-Huertas A."/>
            <person name="Moran X.A.G."/>
            <person name="Daffonchio D."/>
        </authorList>
    </citation>
    <scope>NUCLEOTIDE SEQUENCE</scope>
    <source>
        <strain evidence="3">SuakinDeep_MAG55_1</strain>
    </source>
</reference>
<accession>A0A941W2V2</accession>
<evidence type="ECO:0000313" key="3">
    <source>
        <dbReference type="EMBL" id="MBS1258303.1"/>
    </source>
</evidence>